<dbReference type="PANTHER" id="PTHR32120:SF11">
    <property type="entry name" value="SMALL RIBOSOMAL SUBUNIT BIOGENESIS GTPASE RSGA 1, MITOCHONDRIAL-RELATED"/>
    <property type="match status" value="1"/>
</dbReference>
<keyword evidence="6 10" id="KW-0378">Hydrolase</keyword>
<dbReference type="GO" id="GO:0003924">
    <property type="term" value="F:GTPase activity"/>
    <property type="evidence" value="ECO:0007669"/>
    <property type="project" value="UniProtKB-UniRule"/>
</dbReference>
<dbReference type="InterPro" id="IPR010914">
    <property type="entry name" value="RsgA_GTPase_dom"/>
</dbReference>
<comment type="cofactor">
    <cofactor evidence="10">
        <name>Zn(2+)</name>
        <dbReference type="ChEBI" id="CHEBI:29105"/>
    </cofactor>
    <text evidence="10">Binds 1 zinc ion per subunit.</text>
</comment>
<dbReference type="Gene3D" id="1.10.40.50">
    <property type="entry name" value="Probable gtpase engc, domain 3"/>
    <property type="match status" value="1"/>
</dbReference>
<dbReference type="SUPFAM" id="SSF52540">
    <property type="entry name" value="P-loop containing nucleoside triphosphate hydrolases"/>
    <property type="match status" value="1"/>
</dbReference>
<dbReference type="InterPro" id="IPR027417">
    <property type="entry name" value="P-loop_NTPase"/>
</dbReference>
<keyword evidence="1 10" id="KW-0963">Cytoplasm</keyword>
<keyword evidence="4 10" id="KW-0699">rRNA-binding</keyword>
<dbReference type="InterPro" id="IPR004881">
    <property type="entry name" value="Ribosome_biogen_GTPase_RsgA"/>
</dbReference>
<feature type="binding site" evidence="10">
    <location>
        <position position="253"/>
    </location>
    <ligand>
        <name>Zn(2+)</name>
        <dbReference type="ChEBI" id="CHEBI:29105"/>
    </ligand>
</feature>
<dbReference type="EC" id="3.6.1.-" evidence="10"/>
<feature type="binding site" evidence="10">
    <location>
        <position position="247"/>
    </location>
    <ligand>
        <name>Zn(2+)</name>
        <dbReference type="ChEBI" id="CHEBI:29105"/>
    </ligand>
</feature>
<feature type="domain" description="CP-type G" evidence="12">
    <location>
        <begin position="61"/>
        <end position="216"/>
    </location>
</feature>
<evidence type="ECO:0000256" key="10">
    <source>
        <dbReference type="HAMAP-Rule" id="MF_01820"/>
    </source>
</evidence>
<keyword evidence="2 10" id="KW-0690">Ribosome biogenesis</keyword>
<comment type="subunit">
    <text evidence="10">Monomer. Associates with 30S ribosomal subunit, binds 16S rRNA.</text>
</comment>
<dbReference type="RefSeq" id="WP_067632222.1">
    <property type="nucleotide sequence ID" value="NZ_CP013213.1"/>
</dbReference>
<dbReference type="Pfam" id="PF03193">
    <property type="entry name" value="RsgA_GTPase"/>
    <property type="match status" value="1"/>
</dbReference>
<dbReference type="InterPro" id="IPR012340">
    <property type="entry name" value="NA-bd_OB-fold"/>
</dbReference>
<dbReference type="EMBL" id="CP013213">
    <property type="protein sequence ID" value="AMC93436.1"/>
    <property type="molecule type" value="Genomic_DNA"/>
</dbReference>
<dbReference type="PROSITE" id="PS50936">
    <property type="entry name" value="ENGC_GTPASE"/>
    <property type="match status" value="1"/>
</dbReference>
<dbReference type="CDD" id="cd01854">
    <property type="entry name" value="YjeQ_EngC"/>
    <property type="match status" value="1"/>
</dbReference>
<evidence type="ECO:0000256" key="5">
    <source>
        <dbReference type="ARBA" id="ARBA00022741"/>
    </source>
</evidence>
<dbReference type="AlphaFoldDB" id="A0A109UH08"/>
<feature type="binding site" evidence="10">
    <location>
        <begin position="159"/>
        <end position="167"/>
    </location>
    <ligand>
        <name>GTP</name>
        <dbReference type="ChEBI" id="CHEBI:37565"/>
    </ligand>
</feature>
<keyword evidence="14" id="KW-1185">Reference proteome</keyword>
<comment type="function">
    <text evidence="10">One of several proteins that assist in the late maturation steps of the functional core of the 30S ribosomal subunit. Helps release RbfA from mature subunits. May play a role in the assembly of ribosomal proteins into the subunit. Circularly permuted GTPase that catalyzes slow GTP hydrolysis, GTPase activity is stimulated by the 30S ribosomal subunit.</text>
</comment>
<keyword evidence="7 10" id="KW-0862">Zinc</keyword>
<dbReference type="InterPro" id="IPR030378">
    <property type="entry name" value="G_CP_dom"/>
</dbReference>
<dbReference type="Proteomes" id="UP000063781">
    <property type="component" value="Chromosome"/>
</dbReference>
<name>A0A109UH08_9FIRM</name>
<evidence type="ECO:0000259" key="12">
    <source>
        <dbReference type="PROSITE" id="PS51721"/>
    </source>
</evidence>
<feature type="domain" description="EngC GTPase" evidence="11">
    <location>
        <begin position="70"/>
        <end position="214"/>
    </location>
</feature>
<evidence type="ECO:0000256" key="6">
    <source>
        <dbReference type="ARBA" id="ARBA00022801"/>
    </source>
</evidence>
<gene>
    <name evidence="10" type="primary">rsgA</name>
    <name evidence="13" type="ORF">AOC36_05410</name>
</gene>
<accession>A0A109UH08</accession>
<dbReference type="SUPFAM" id="SSF50249">
    <property type="entry name" value="Nucleic acid-binding proteins"/>
    <property type="match status" value="1"/>
</dbReference>
<evidence type="ECO:0000256" key="3">
    <source>
        <dbReference type="ARBA" id="ARBA00022723"/>
    </source>
</evidence>
<keyword evidence="3 10" id="KW-0479">Metal-binding</keyword>
<feature type="binding site" evidence="10">
    <location>
        <position position="245"/>
    </location>
    <ligand>
        <name>Zn(2+)</name>
        <dbReference type="ChEBI" id="CHEBI:29105"/>
    </ligand>
</feature>
<reference evidence="13 14" key="1">
    <citation type="submission" date="2015-10" db="EMBL/GenBank/DDBJ databases">
        <title>Erysipelothrix larvae sp. LV19 isolated from the larval gut of the rhinoceros beetle, Trypoxylus dichotomus.</title>
        <authorList>
            <person name="Lim S."/>
            <person name="Kim B.-C."/>
        </authorList>
    </citation>
    <scope>NUCLEOTIDE SEQUENCE [LARGE SCALE GENOMIC DNA]</scope>
    <source>
        <strain evidence="13 14">LV19</strain>
    </source>
</reference>
<dbReference type="Gene3D" id="2.40.50.140">
    <property type="entry name" value="Nucleic acid-binding proteins"/>
    <property type="match status" value="1"/>
</dbReference>
<comment type="similarity">
    <text evidence="10">Belongs to the TRAFAC class YlqF/YawG GTPase family. RsgA subfamily.</text>
</comment>
<organism evidence="13 14">
    <name type="scientific">Erysipelothrix larvae</name>
    <dbReference type="NCBI Taxonomy" id="1514105"/>
    <lineage>
        <taxon>Bacteria</taxon>
        <taxon>Bacillati</taxon>
        <taxon>Bacillota</taxon>
        <taxon>Erysipelotrichia</taxon>
        <taxon>Erysipelotrichales</taxon>
        <taxon>Erysipelotrichaceae</taxon>
        <taxon>Erysipelothrix</taxon>
    </lineage>
</organism>
<dbReference type="STRING" id="1514105.AOC36_05410"/>
<keyword evidence="8 10" id="KW-0694">RNA-binding</keyword>
<dbReference type="GO" id="GO:0042274">
    <property type="term" value="P:ribosomal small subunit biogenesis"/>
    <property type="evidence" value="ECO:0007669"/>
    <property type="project" value="UniProtKB-UniRule"/>
</dbReference>
<protein>
    <recommendedName>
        <fullName evidence="10">Small ribosomal subunit biogenesis GTPase RsgA</fullName>
        <ecNumber evidence="10">3.6.1.-</ecNumber>
    </recommendedName>
</protein>
<evidence type="ECO:0000256" key="2">
    <source>
        <dbReference type="ARBA" id="ARBA00022517"/>
    </source>
</evidence>
<dbReference type="GO" id="GO:0019843">
    <property type="term" value="F:rRNA binding"/>
    <property type="evidence" value="ECO:0007669"/>
    <property type="project" value="UniProtKB-KW"/>
</dbReference>
<feature type="binding site" evidence="10">
    <location>
        <position position="240"/>
    </location>
    <ligand>
        <name>Zn(2+)</name>
        <dbReference type="ChEBI" id="CHEBI:29105"/>
    </ligand>
</feature>
<dbReference type="Pfam" id="PF16745">
    <property type="entry name" value="RsgA_N"/>
    <property type="match status" value="1"/>
</dbReference>
<evidence type="ECO:0000256" key="4">
    <source>
        <dbReference type="ARBA" id="ARBA00022730"/>
    </source>
</evidence>
<dbReference type="NCBIfam" id="TIGR00157">
    <property type="entry name" value="ribosome small subunit-dependent GTPase A"/>
    <property type="match status" value="1"/>
</dbReference>
<dbReference type="GO" id="GO:0005525">
    <property type="term" value="F:GTP binding"/>
    <property type="evidence" value="ECO:0007669"/>
    <property type="project" value="UniProtKB-UniRule"/>
</dbReference>
<evidence type="ECO:0000256" key="9">
    <source>
        <dbReference type="ARBA" id="ARBA00023134"/>
    </source>
</evidence>
<evidence type="ECO:0000259" key="11">
    <source>
        <dbReference type="PROSITE" id="PS50936"/>
    </source>
</evidence>
<evidence type="ECO:0000256" key="7">
    <source>
        <dbReference type="ARBA" id="ARBA00022833"/>
    </source>
</evidence>
<evidence type="ECO:0000256" key="8">
    <source>
        <dbReference type="ARBA" id="ARBA00022884"/>
    </source>
</evidence>
<evidence type="ECO:0000256" key="1">
    <source>
        <dbReference type="ARBA" id="ARBA00022490"/>
    </source>
</evidence>
<dbReference type="InterPro" id="IPR031944">
    <property type="entry name" value="RsgA_N"/>
</dbReference>
<dbReference type="KEGG" id="erl:AOC36_05410"/>
<dbReference type="PANTHER" id="PTHR32120">
    <property type="entry name" value="SMALL RIBOSOMAL SUBUNIT BIOGENESIS GTPASE RSGA"/>
    <property type="match status" value="1"/>
</dbReference>
<feature type="binding site" evidence="10">
    <location>
        <begin position="110"/>
        <end position="113"/>
    </location>
    <ligand>
        <name>GTP</name>
        <dbReference type="ChEBI" id="CHEBI:37565"/>
    </ligand>
</feature>
<keyword evidence="5 10" id="KW-0547">Nucleotide-binding</keyword>
<evidence type="ECO:0000313" key="14">
    <source>
        <dbReference type="Proteomes" id="UP000063781"/>
    </source>
</evidence>
<proteinExistence type="inferred from homology"/>
<sequence length="284" mass="31962">MEKARIVKIVSNRYTVELNGSMFVAVAMGKLRLREKPVVGDFVEIEMLDEKWVIQKVLPRRNALIRPLVANVDQALIVMSAKNPDFSYTLVDRLLFLVCTEAIDPVIIITKKDLIDEQTLATIIDEYKSSGYDIYAVSKYDDQLGIESVFKDKISVLAGQSGVGKSSILNKLDASLSIDTQEISKALGRGKHTTRHNQLFEILGGWIADTPGFSSLDFAHVDALYLAQNIKDFKPYFESCRFRNCMHVNEPGCAVKTHVETGDISKIRYKNYCECLALIEEDSR</sequence>
<dbReference type="GO" id="GO:0046872">
    <property type="term" value="F:metal ion binding"/>
    <property type="evidence" value="ECO:0007669"/>
    <property type="project" value="UniProtKB-KW"/>
</dbReference>
<dbReference type="Gene3D" id="3.40.50.300">
    <property type="entry name" value="P-loop containing nucleotide triphosphate hydrolases"/>
    <property type="match status" value="1"/>
</dbReference>
<keyword evidence="9 10" id="KW-0342">GTP-binding</keyword>
<dbReference type="OrthoDB" id="9809485at2"/>
<dbReference type="HAMAP" id="MF_01820">
    <property type="entry name" value="GTPase_RsgA"/>
    <property type="match status" value="1"/>
</dbReference>
<evidence type="ECO:0000313" key="13">
    <source>
        <dbReference type="EMBL" id="AMC93436.1"/>
    </source>
</evidence>
<dbReference type="PROSITE" id="PS51721">
    <property type="entry name" value="G_CP"/>
    <property type="match status" value="1"/>
</dbReference>
<dbReference type="GO" id="GO:0005737">
    <property type="term" value="C:cytoplasm"/>
    <property type="evidence" value="ECO:0007669"/>
    <property type="project" value="UniProtKB-SubCell"/>
</dbReference>
<comment type="subcellular location">
    <subcellularLocation>
        <location evidence="10">Cytoplasm</location>
    </subcellularLocation>
</comment>